<accession>A0ABW5X8L0</accession>
<dbReference type="EMBL" id="JBHUOJ010000040">
    <property type="protein sequence ID" value="MFD2835416.1"/>
    <property type="molecule type" value="Genomic_DNA"/>
</dbReference>
<evidence type="ECO:0000313" key="2">
    <source>
        <dbReference type="EMBL" id="MFD2835416.1"/>
    </source>
</evidence>
<reference evidence="3" key="1">
    <citation type="journal article" date="2019" name="Int. J. Syst. Evol. Microbiol.">
        <title>The Global Catalogue of Microorganisms (GCM) 10K type strain sequencing project: providing services to taxonomists for standard genome sequencing and annotation.</title>
        <authorList>
            <consortium name="The Broad Institute Genomics Platform"/>
            <consortium name="The Broad Institute Genome Sequencing Center for Infectious Disease"/>
            <person name="Wu L."/>
            <person name="Ma J."/>
        </authorList>
    </citation>
    <scope>NUCLEOTIDE SEQUENCE [LARGE SCALE GENOMIC DNA]</scope>
    <source>
        <strain evidence="3">KCTC 52925</strain>
    </source>
</reference>
<evidence type="ECO:0000256" key="1">
    <source>
        <dbReference type="SAM" id="SignalP"/>
    </source>
</evidence>
<evidence type="ECO:0000313" key="3">
    <source>
        <dbReference type="Proteomes" id="UP001597438"/>
    </source>
</evidence>
<protein>
    <recommendedName>
        <fullName evidence="4">DUF4185 domain-containing protein</fullName>
    </recommendedName>
</protein>
<name>A0ABW5X8L0_9FLAO</name>
<evidence type="ECO:0008006" key="4">
    <source>
        <dbReference type="Google" id="ProtNLM"/>
    </source>
</evidence>
<feature type="chain" id="PRO_5045773131" description="DUF4185 domain-containing protein" evidence="1">
    <location>
        <begin position="23"/>
        <end position="401"/>
    </location>
</feature>
<dbReference type="Proteomes" id="UP001597438">
    <property type="component" value="Unassembled WGS sequence"/>
</dbReference>
<keyword evidence="3" id="KW-1185">Reference proteome</keyword>
<comment type="caution">
    <text evidence="2">The sequence shown here is derived from an EMBL/GenBank/DDBJ whole genome shotgun (WGS) entry which is preliminary data.</text>
</comment>
<gene>
    <name evidence="2" type="ORF">ACFSYS_19145</name>
</gene>
<feature type="signal peptide" evidence="1">
    <location>
        <begin position="1"/>
        <end position="22"/>
    </location>
</feature>
<dbReference type="RefSeq" id="WP_251742509.1">
    <property type="nucleotide sequence ID" value="NZ_JBHUOJ010000040.1"/>
</dbReference>
<organism evidence="2 3">
    <name type="scientific">Christiangramia antarctica</name>
    <dbReference type="NCBI Taxonomy" id="2058158"/>
    <lineage>
        <taxon>Bacteria</taxon>
        <taxon>Pseudomonadati</taxon>
        <taxon>Bacteroidota</taxon>
        <taxon>Flavobacteriia</taxon>
        <taxon>Flavobacteriales</taxon>
        <taxon>Flavobacteriaceae</taxon>
        <taxon>Christiangramia</taxon>
    </lineage>
</organism>
<dbReference type="PROSITE" id="PS51257">
    <property type="entry name" value="PROKAR_LIPOPROTEIN"/>
    <property type="match status" value="1"/>
</dbReference>
<proteinExistence type="predicted"/>
<keyword evidence="1" id="KW-0732">Signal</keyword>
<sequence length="401" mass="45878">MLKYIKNQKTILLGSLSAIALLAIVSCKKEPNEEKVSDVVSLNEKMDFKVEPAPQWTEVFKRDTGWFGGDGIFAIPYSGIDGKESDSILFLFSDTMIGEITEDSLQPGYTMVNNSLAFYTKGKKPSTTEFYLAENDKNEHTAFFKPDSENNEYYWLGDGFVNPEMNGNLYVFSYRIRNTNTDDLLPFEEVGNDLLVIENKNDLPLKADKQLKIPFFNSENDSLKISFGVGIYTEQQDGQSYVYVYGVRGPNKELVVARTPADKIEDFDSWRFRAEDKWTKDDLEMQTLTDSVSNELSVSRLSNGQYALVYQEGGIYPKIYMRRSETPFGPFGKKQLIWDTTTEMNDPDLFTYNAKAHPAISKPGELLVSYNVNSFKFFDIIESKPHLYRPRFVRISFNTPK</sequence>